<evidence type="ECO:0000313" key="1">
    <source>
        <dbReference type="EMBL" id="MBP2702995.1"/>
    </source>
</evidence>
<name>A0A940WCJ4_9ACTN</name>
<comment type="caution">
    <text evidence="1">The sequence shown here is derived from an EMBL/GenBank/DDBJ whole genome shotgun (WGS) entry which is preliminary data.</text>
</comment>
<protein>
    <submittedName>
        <fullName evidence="1">DUF1702 family protein</fullName>
    </submittedName>
</protein>
<reference evidence="1" key="1">
    <citation type="submission" date="2021-02" db="EMBL/GenBank/DDBJ databases">
        <title>Draft genome sequence of Microbispora sp. RL4-1S isolated from rice leaves in Thailand.</title>
        <authorList>
            <person name="Muangham S."/>
            <person name="Duangmal K."/>
        </authorList>
    </citation>
    <scope>NUCLEOTIDE SEQUENCE</scope>
    <source>
        <strain evidence="1">RL4-1S</strain>
    </source>
</reference>
<dbReference type="Proteomes" id="UP000674234">
    <property type="component" value="Unassembled WGS sequence"/>
</dbReference>
<dbReference type="InterPro" id="IPR012964">
    <property type="entry name" value="DUF1702"/>
</dbReference>
<dbReference type="EMBL" id="JAFCNB010000002">
    <property type="protein sequence ID" value="MBP2702995.1"/>
    <property type="molecule type" value="Genomic_DNA"/>
</dbReference>
<accession>A0A940WCJ4</accession>
<sequence>MTLRLKNAYFLRVGRPEKGGNIMVPTWLFRLPENRLTGFVPNSSPANNDLLEIIHAFAKGYNRALTGIPDVSDLPHRLHGFAFEGAAMSCALLDTITMSGNRRLRALEESTRGSYVHLIHVGAGWAMARLRRTRWQGVAHPMLRWLAWDGWGFHQAYFHPRRVFHDHWIERGARGATRPIRDQGAGRALWFRTGSDPRLIARLIEEFPEHRRSDLWAGIGLAAAYTGLSRPMDELLAAGAGHRAHLAQGAAFAAKAHVLSGHVPPGSARDIEVLTGVAPDLAAEWTDRALARVPRADSPLDYERWRAEIRGTYERHAGGVLR</sequence>
<organism evidence="1 2">
    <name type="scientific">Microbispora oryzae</name>
    <dbReference type="NCBI Taxonomy" id="2806554"/>
    <lineage>
        <taxon>Bacteria</taxon>
        <taxon>Bacillati</taxon>
        <taxon>Actinomycetota</taxon>
        <taxon>Actinomycetes</taxon>
        <taxon>Streptosporangiales</taxon>
        <taxon>Streptosporangiaceae</taxon>
        <taxon>Microbispora</taxon>
    </lineage>
</organism>
<dbReference type="AlphaFoldDB" id="A0A940WCJ4"/>
<keyword evidence="2" id="KW-1185">Reference proteome</keyword>
<proteinExistence type="predicted"/>
<evidence type="ECO:0000313" key="2">
    <source>
        <dbReference type="Proteomes" id="UP000674234"/>
    </source>
</evidence>
<gene>
    <name evidence="1" type="ORF">JOL79_04155</name>
</gene>
<dbReference type="Pfam" id="PF08012">
    <property type="entry name" value="DUF1702"/>
    <property type="match status" value="1"/>
</dbReference>